<name>A0A1J4SGZ0_9BACT</name>
<accession>A0A1J4SGZ0</accession>
<protein>
    <recommendedName>
        <fullName evidence="3">Restriction endonuclease</fullName>
    </recommendedName>
</protein>
<evidence type="ECO:0000313" key="1">
    <source>
        <dbReference type="EMBL" id="OIN97334.1"/>
    </source>
</evidence>
<comment type="caution">
    <text evidence="1">The sequence shown here is derived from an EMBL/GenBank/DDBJ whole genome shotgun (WGS) entry which is preliminary data.</text>
</comment>
<dbReference type="STRING" id="1817893.AUJ66_03645"/>
<dbReference type="Proteomes" id="UP000182278">
    <property type="component" value="Unassembled WGS sequence"/>
</dbReference>
<sequence>MLDDIELEELEWEYFKMLKLYLKQDFTHILEGLDSRLKIKENWYENFIQTARKGYKASDLDTGAERIFHHFFAPIFKFPNSAPVGADLMYELPEAILHVDIKTALIDNPADYKGKINVATNQTSYGKKANIRTNLPEYYLKNKPCLTYAIQIIHEHAKPGIKALILISIPNGQLFSIYGKSVIKSGKGGYEKGRDFRYHYAEEPYFKLLKEKYKKDIFRIEFLYLDKDLLSKKIAVFDNAPIWKQTQD</sequence>
<evidence type="ECO:0008006" key="3">
    <source>
        <dbReference type="Google" id="ProtNLM"/>
    </source>
</evidence>
<reference evidence="1 2" key="1">
    <citation type="journal article" date="2016" name="Environ. Microbiol.">
        <title>Genomic resolution of a cold subsurface aquifer community provides metabolic insights for novel microbes adapted to high CO concentrations.</title>
        <authorList>
            <person name="Probst A.J."/>
            <person name="Castelle C.J."/>
            <person name="Singh A."/>
            <person name="Brown C.T."/>
            <person name="Anantharaman K."/>
            <person name="Sharon I."/>
            <person name="Hug L.A."/>
            <person name="Burstein D."/>
            <person name="Emerson J.B."/>
            <person name="Thomas B.C."/>
            <person name="Banfield J.F."/>
        </authorList>
    </citation>
    <scope>NUCLEOTIDE SEQUENCE [LARGE SCALE GENOMIC DNA]</scope>
    <source>
        <strain evidence="1">CG1_02_38_46</strain>
    </source>
</reference>
<evidence type="ECO:0000313" key="2">
    <source>
        <dbReference type="Proteomes" id="UP000182278"/>
    </source>
</evidence>
<proteinExistence type="predicted"/>
<gene>
    <name evidence="1" type="ORF">AUJ66_03645</name>
</gene>
<dbReference type="AlphaFoldDB" id="A0A1J4SGZ0"/>
<organism evidence="1 2">
    <name type="scientific">Candidatus Desantisbacteria bacterium CG1_02_38_46</name>
    <dbReference type="NCBI Taxonomy" id="1817893"/>
    <lineage>
        <taxon>Bacteria</taxon>
        <taxon>Candidatus Desantisiibacteriota</taxon>
    </lineage>
</organism>
<dbReference type="EMBL" id="MNUO01000052">
    <property type="protein sequence ID" value="OIN97334.1"/>
    <property type="molecule type" value="Genomic_DNA"/>
</dbReference>